<name>A0A9P1IKZ9_9PELO</name>
<keyword evidence="5" id="KW-1185">Reference proteome</keyword>
<evidence type="ECO:0000313" key="4">
    <source>
        <dbReference type="EMBL" id="CAI5447512.1"/>
    </source>
</evidence>
<evidence type="ECO:0000256" key="2">
    <source>
        <dbReference type="SAM" id="SignalP"/>
    </source>
</evidence>
<feature type="signal peptide" evidence="2">
    <location>
        <begin position="1"/>
        <end position="19"/>
    </location>
</feature>
<dbReference type="InterPro" id="IPR001079">
    <property type="entry name" value="Galectin_CRD"/>
</dbReference>
<dbReference type="Proteomes" id="UP001152747">
    <property type="component" value="Unassembled WGS sequence"/>
</dbReference>
<dbReference type="SUPFAM" id="SSF49899">
    <property type="entry name" value="Concanavalin A-like lectins/glucanases"/>
    <property type="match status" value="1"/>
</dbReference>
<dbReference type="Gene3D" id="2.60.120.200">
    <property type="match status" value="1"/>
</dbReference>
<evidence type="ECO:0000256" key="1">
    <source>
        <dbReference type="ARBA" id="ARBA00022734"/>
    </source>
</evidence>
<dbReference type="EMBL" id="CANHGI010000004">
    <property type="protein sequence ID" value="CAI5447512.1"/>
    <property type="molecule type" value="Genomic_DNA"/>
</dbReference>
<organism evidence="4 5">
    <name type="scientific">Caenorhabditis angaria</name>
    <dbReference type="NCBI Taxonomy" id="860376"/>
    <lineage>
        <taxon>Eukaryota</taxon>
        <taxon>Metazoa</taxon>
        <taxon>Ecdysozoa</taxon>
        <taxon>Nematoda</taxon>
        <taxon>Chromadorea</taxon>
        <taxon>Rhabditida</taxon>
        <taxon>Rhabditina</taxon>
        <taxon>Rhabditomorpha</taxon>
        <taxon>Rhabditoidea</taxon>
        <taxon>Rhabditidae</taxon>
        <taxon>Peloderinae</taxon>
        <taxon>Caenorhabditis</taxon>
    </lineage>
</organism>
<dbReference type="GO" id="GO:0030246">
    <property type="term" value="F:carbohydrate binding"/>
    <property type="evidence" value="ECO:0007669"/>
    <property type="project" value="UniProtKB-KW"/>
</dbReference>
<evidence type="ECO:0000313" key="5">
    <source>
        <dbReference type="Proteomes" id="UP001152747"/>
    </source>
</evidence>
<dbReference type="Pfam" id="PF00337">
    <property type="entry name" value="Gal-bind_lectin"/>
    <property type="match status" value="1"/>
</dbReference>
<protein>
    <recommendedName>
        <fullName evidence="3">Galectin domain-containing protein</fullName>
    </recommendedName>
</protein>
<comment type="caution">
    <text evidence="4">The sequence shown here is derived from an EMBL/GenBank/DDBJ whole genome shotgun (WGS) entry which is preliminary data.</text>
</comment>
<gene>
    <name evidence="4" type="ORF">CAMP_LOCUS10149</name>
</gene>
<dbReference type="AlphaFoldDB" id="A0A9P1IKZ9"/>
<accession>A0A9P1IKZ9</accession>
<evidence type="ECO:0000259" key="3">
    <source>
        <dbReference type="Pfam" id="PF00337"/>
    </source>
</evidence>
<keyword evidence="1" id="KW-0430">Lectin</keyword>
<feature type="domain" description="Galectin" evidence="3">
    <location>
        <begin position="26"/>
        <end position="159"/>
    </location>
</feature>
<reference evidence="4" key="1">
    <citation type="submission" date="2022-11" db="EMBL/GenBank/DDBJ databases">
        <authorList>
            <person name="Kikuchi T."/>
        </authorList>
    </citation>
    <scope>NUCLEOTIDE SEQUENCE</scope>
    <source>
        <strain evidence="4">PS1010</strain>
    </source>
</reference>
<keyword evidence="2" id="KW-0732">Signal</keyword>
<dbReference type="InterPro" id="IPR013320">
    <property type="entry name" value="ConA-like_dom_sf"/>
</dbReference>
<feature type="chain" id="PRO_5040134449" description="Galectin domain-containing protein" evidence="2">
    <location>
        <begin position="20"/>
        <end position="182"/>
    </location>
</feature>
<proteinExistence type="predicted"/>
<sequence length="182" mass="21370">MLKIFWILAIFWKFSEIRALGTHDYVALNCGPTLIKKQSHTQFYAFNDEIRTGEIIFSGQVYENMNWFNVYLYRGIGDAYNMESNNTLNLKFKANGETTFLGENHSGSPLKRGQYNNIRIQIFHERFEIFINQDWFYTFFRREYPGYYIKAAGVEGQFYTRQIDLLCANTTFGSGHNVGIQI</sequence>